<accession>A0A8M8UMT2</accession>
<evidence type="ECO:0000256" key="1">
    <source>
        <dbReference type="ARBA" id="ARBA00004123"/>
    </source>
</evidence>
<dbReference type="Gene3D" id="4.10.280.10">
    <property type="entry name" value="Helix-loop-helix DNA-binding domain"/>
    <property type="match status" value="1"/>
</dbReference>
<keyword evidence="7" id="KW-1185">Reference proteome</keyword>
<protein>
    <submittedName>
        <fullName evidence="8">Transcription factor bHLH18-like</fullName>
    </submittedName>
</protein>
<feature type="domain" description="Plant bHLH transcription factor ACT-like" evidence="6">
    <location>
        <begin position="97"/>
        <end position="139"/>
    </location>
</feature>
<dbReference type="RefSeq" id="XP_020548168.1">
    <property type="nucleotide sequence ID" value="XM_020692509.1"/>
</dbReference>
<proteinExistence type="predicted"/>
<keyword evidence="4" id="KW-0539">Nucleus</keyword>
<evidence type="ECO:0000256" key="2">
    <source>
        <dbReference type="ARBA" id="ARBA00023015"/>
    </source>
</evidence>
<reference evidence="8" key="1">
    <citation type="submission" date="2025-08" db="UniProtKB">
        <authorList>
            <consortium name="RefSeq"/>
        </authorList>
    </citation>
    <scope>IDENTIFICATION</scope>
</reference>
<keyword evidence="3" id="KW-0804">Transcription</keyword>
<dbReference type="InterPro" id="IPR052610">
    <property type="entry name" value="bHLH_transcription_regulator"/>
</dbReference>
<dbReference type="AlphaFoldDB" id="A0A8M8UMT2"/>
<keyword evidence="2" id="KW-0805">Transcription regulation</keyword>
<organism evidence="7 8">
    <name type="scientific">Sesamum indicum</name>
    <name type="common">Oriental sesame</name>
    <name type="synonym">Sesamum orientale</name>
    <dbReference type="NCBI Taxonomy" id="4182"/>
    <lineage>
        <taxon>Eukaryota</taxon>
        <taxon>Viridiplantae</taxon>
        <taxon>Streptophyta</taxon>
        <taxon>Embryophyta</taxon>
        <taxon>Tracheophyta</taxon>
        <taxon>Spermatophyta</taxon>
        <taxon>Magnoliopsida</taxon>
        <taxon>eudicotyledons</taxon>
        <taxon>Gunneridae</taxon>
        <taxon>Pentapetalae</taxon>
        <taxon>asterids</taxon>
        <taxon>lamiids</taxon>
        <taxon>Lamiales</taxon>
        <taxon>Pedaliaceae</taxon>
        <taxon>Sesamum</taxon>
    </lineage>
</organism>
<gene>
    <name evidence="8" type="primary">LOC105158707</name>
</gene>
<dbReference type="InterPro" id="IPR054502">
    <property type="entry name" value="bHLH-TF_ACT-like_plant"/>
</dbReference>
<evidence type="ECO:0000259" key="6">
    <source>
        <dbReference type="Pfam" id="PF22754"/>
    </source>
</evidence>
<dbReference type="OrthoDB" id="690068at2759"/>
<evidence type="ECO:0000256" key="3">
    <source>
        <dbReference type="ARBA" id="ARBA00023163"/>
    </source>
</evidence>
<evidence type="ECO:0000313" key="7">
    <source>
        <dbReference type="Proteomes" id="UP000504604"/>
    </source>
</evidence>
<sequence length="166" mass="18484">MDAMIKSSWSLALESSKLSPSDAEEMDKTSVLGDAITYLKHLQERVKTLEEQARMQTMESAVLVKRSQVTAEDESCTDGESGSYDEHPLPEIEARVCNNHILLRVQCEKHKGVLVDLLSKVEKLNLAILHTNVATFGSLALDITIIADVITISILIIEYVKIFQLE</sequence>
<dbReference type="GO" id="GO:0046983">
    <property type="term" value="F:protein dimerization activity"/>
    <property type="evidence" value="ECO:0007669"/>
    <property type="project" value="InterPro"/>
</dbReference>
<keyword evidence="5" id="KW-0175">Coiled coil</keyword>
<dbReference type="KEGG" id="sind:105158707"/>
<feature type="coiled-coil region" evidence="5">
    <location>
        <begin position="32"/>
        <end position="59"/>
    </location>
</feature>
<evidence type="ECO:0000256" key="4">
    <source>
        <dbReference type="ARBA" id="ARBA00023242"/>
    </source>
</evidence>
<dbReference type="Proteomes" id="UP000504604">
    <property type="component" value="Linkage group LG3"/>
</dbReference>
<dbReference type="GO" id="GO:0005634">
    <property type="term" value="C:nucleus"/>
    <property type="evidence" value="ECO:0007669"/>
    <property type="project" value="UniProtKB-SubCell"/>
</dbReference>
<dbReference type="PANTHER" id="PTHR45959:SF2">
    <property type="entry name" value="BHLH TRANSCRIPTION FACTOR"/>
    <property type="match status" value="1"/>
</dbReference>
<dbReference type="SUPFAM" id="SSF47459">
    <property type="entry name" value="HLH, helix-loop-helix DNA-binding domain"/>
    <property type="match status" value="1"/>
</dbReference>
<name>A0A8M8UMT2_SESIN</name>
<dbReference type="Pfam" id="PF22754">
    <property type="entry name" value="bHLH-TF_ACT-like_plant"/>
    <property type="match status" value="1"/>
</dbReference>
<dbReference type="GeneID" id="105158707"/>
<evidence type="ECO:0000313" key="8">
    <source>
        <dbReference type="RefSeq" id="XP_020548168.1"/>
    </source>
</evidence>
<comment type="subcellular location">
    <subcellularLocation>
        <location evidence="1">Nucleus</location>
    </subcellularLocation>
</comment>
<evidence type="ECO:0000256" key="5">
    <source>
        <dbReference type="SAM" id="Coils"/>
    </source>
</evidence>
<dbReference type="PANTHER" id="PTHR45959">
    <property type="entry name" value="BHLH TRANSCRIPTION FACTOR"/>
    <property type="match status" value="1"/>
</dbReference>
<dbReference type="InterPro" id="IPR036638">
    <property type="entry name" value="HLH_DNA-bd_sf"/>
</dbReference>